<protein>
    <recommendedName>
        <fullName evidence="2">AB hydrolase-1 domain-containing protein</fullName>
    </recommendedName>
</protein>
<dbReference type="SUPFAM" id="SSF53474">
    <property type="entry name" value="alpha/beta-Hydrolases"/>
    <property type="match status" value="1"/>
</dbReference>
<evidence type="ECO:0000259" key="2">
    <source>
        <dbReference type="Pfam" id="PF12697"/>
    </source>
</evidence>
<dbReference type="Gene3D" id="3.40.50.1820">
    <property type="entry name" value="alpha/beta hydrolase"/>
    <property type="match status" value="1"/>
</dbReference>
<dbReference type="Pfam" id="PF12697">
    <property type="entry name" value="Abhydrolase_6"/>
    <property type="match status" value="1"/>
</dbReference>
<gene>
    <name evidence="3" type="ORF">M529_11010</name>
</gene>
<comment type="caution">
    <text evidence="3">The sequence shown here is derived from an EMBL/GenBank/DDBJ whole genome shotgun (WGS) entry which is preliminary data.</text>
</comment>
<dbReference type="PANTHER" id="PTHR37017">
    <property type="entry name" value="AB HYDROLASE-1 DOMAIN-CONTAINING PROTEIN-RELATED"/>
    <property type="match status" value="1"/>
</dbReference>
<evidence type="ECO:0000313" key="3">
    <source>
        <dbReference type="EMBL" id="EQB32146.1"/>
    </source>
</evidence>
<dbReference type="InterPro" id="IPR029058">
    <property type="entry name" value="AB_hydrolase_fold"/>
</dbReference>
<dbReference type="RefSeq" id="WP_021318015.1">
    <property type="nucleotide sequence ID" value="NZ_AUWY01000075.1"/>
</dbReference>
<organism evidence="3 4">
    <name type="scientific">Sphingobium ummariense RL-3</name>
    <dbReference type="NCBI Taxonomy" id="1346791"/>
    <lineage>
        <taxon>Bacteria</taxon>
        <taxon>Pseudomonadati</taxon>
        <taxon>Pseudomonadota</taxon>
        <taxon>Alphaproteobacteria</taxon>
        <taxon>Sphingomonadales</taxon>
        <taxon>Sphingomonadaceae</taxon>
        <taxon>Sphingobium</taxon>
    </lineage>
</organism>
<feature type="chain" id="PRO_5004577762" description="AB hydrolase-1 domain-containing protein" evidence="1">
    <location>
        <begin position="23"/>
        <end position="267"/>
    </location>
</feature>
<dbReference type="Proteomes" id="UP000015523">
    <property type="component" value="Unassembled WGS sequence"/>
</dbReference>
<dbReference type="AlphaFoldDB" id="T0J2H9"/>
<dbReference type="PANTHER" id="PTHR37017:SF11">
    <property type="entry name" value="ESTERASE_LIPASE_THIOESTERASE DOMAIN-CONTAINING PROTEIN"/>
    <property type="match status" value="1"/>
</dbReference>
<keyword evidence="1" id="KW-0732">Signal</keyword>
<dbReference type="EMBL" id="AUWY01000075">
    <property type="protein sequence ID" value="EQB32146.1"/>
    <property type="molecule type" value="Genomic_DNA"/>
</dbReference>
<evidence type="ECO:0000313" key="4">
    <source>
        <dbReference type="Proteomes" id="UP000015523"/>
    </source>
</evidence>
<feature type="signal peptide" evidence="1">
    <location>
        <begin position="1"/>
        <end position="22"/>
    </location>
</feature>
<proteinExistence type="predicted"/>
<sequence>MLKTIGILAAAAALSMSVNVAAQTEGADQSGRISATQPVRNIVLVHGAFADGSGWRGVYDELTKRGYRVTIVQNPLTSLADDVAATKRALDRQPGPAILVGHSWGGTVITEAGVDSKVAGLVYVSALSPDAGETTAQQYEGFVTPPEFVLDTHGDGFGYVKADMFRAGFAADASDADAAFMRDAQVPINMSAFSTKLTQAAWRAKPSWAVIATDDKAFDQRMLQHMAKRIGAKVTEVAASHAVFMTQPTVVANVIDQAARQVSQKPR</sequence>
<dbReference type="eggNOG" id="COG0596">
    <property type="taxonomic scope" value="Bacteria"/>
</dbReference>
<dbReference type="PATRIC" id="fig|1346791.3.peg.2119"/>
<dbReference type="InterPro" id="IPR052897">
    <property type="entry name" value="Sec-Metab_Biosynth_Hydrolase"/>
</dbReference>
<keyword evidence="4" id="KW-1185">Reference proteome</keyword>
<feature type="domain" description="AB hydrolase-1" evidence="2">
    <location>
        <begin position="42"/>
        <end position="253"/>
    </location>
</feature>
<accession>T0J2H9</accession>
<dbReference type="InterPro" id="IPR000073">
    <property type="entry name" value="AB_hydrolase_1"/>
</dbReference>
<evidence type="ECO:0000256" key="1">
    <source>
        <dbReference type="SAM" id="SignalP"/>
    </source>
</evidence>
<name>T0J2H9_9SPHN</name>
<reference evidence="3 4" key="1">
    <citation type="journal article" date="2013" name="Genome Announc.">
        <title>Draft Genome Sequence of Sphingobium ummariense Strain RL-3, a Hexachlorocyclohexane-Degrading Bacterium.</title>
        <authorList>
            <person name="Kohli P."/>
            <person name="Dua A."/>
            <person name="Sangwan N."/>
            <person name="Oldach P."/>
            <person name="Khurana J.P."/>
            <person name="Lal R."/>
        </authorList>
    </citation>
    <scope>NUCLEOTIDE SEQUENCE [LARGE SCALE GENOMIC DNA]</scope>
    <source>
        <strain evidence="3 4">RL-3</strain>
    </source>
</reference>
<dbReference type="STRING" id="1346791.M529_11010"/>